<evidence type="ECO:0000313" key="5">
    <source>
        <dbReference type="Proteomes" id="UP001369086"/>
    </source>
</evidence>
<feature type="compositionally biased region" description="Polar residues" evidence="2">
    <location>
        <begin position="533"/>
        <end position="546"/>
    </location>
</feature>
<gene>
    <name evidence="4" type="ORF">HHUSO_G34587</name>
</gene>
<feature type="compositionally biased region" description="Polar residues" evidence="2">
    <location>
        <begin position="503"/>
        <end position="524"/>
    </location>
</feature>
<organism evidence="4 5">
    <name type="scientific">Huso huso</name>
    <name type="common">Beluga</name>
    <name type="synonym">Acipenser huso</name>
    <dbReference type="NCBI Taxonomy" id="61971"/>
    <lineage>
        <taxon>Eukaryota</taxon>
        <taxon>Metazoa</taxon>
        <taxon>Chordata</taxon>
        <taxon>Craniata</taxon>
        <taxon>Vertebrata</taxon>
        <taxon>Euteleostomi</taxon>
        <taxon>Actinopterygii</taxon>
        <taxon>Chondrostei</taxon>
        <taxon>Acipenseriformes</taxon>
        <taxon>Acipenseridae</taxon>
        <taxon>Huso</taxon>
    </lineage>
</organism>
<feature type="compositionally biased region" description="Polar residues" evidence="2">
    <location>
        <begin position="672"/>
        <end position="690"/>
    </location>
</feature>
<dbReference type="InterPro" id="IPR009818">
    <property type="entry name" value="PAM2_motif"/>
</dbReference>
<feature type="compositionally biased region" description="Polar residues" evidence="2">
    <location>
        <begin position="377"/>
        <end position="387"/>
    </location>
</feature>
<feature type="compositionally biased region" description="Polar residues" evidence="2">
    <location>
        <begin position="930"/>
        <end position="942"/>
    </location>
</feature>
<feature type="region of interest" description="Disordered" evidence="2">
    <location>
        <begin position="1"/>
        <end position="47"/>
    </location>
</feature>
<dbReference type="Pfam" id="PF07145">
    <property type="entry name" value="PAM2"/>
    <property type="match status" value="1"/>
</dbReference>
<feature type="compositionally biased region" description="Low complexity" evidence="2">
    <location>
        <begin position="953"/>
        <end position="966"/>
    </location>
</feature>
<sequence>MLKQQLSVGGRKAANGTSSASTASSSRPAAGRGRNSGKGPPQSSPVFEGVYNNSRMLHFLTAVVGSTCDIRVKNGNIYEGIFKTLSSKCELAVDAVHKKPPEQVSPGGVGTVAPPKREDIVDTMIFKPTDLVTMQFKNVDLNYAAKDKFTDSAISGSKVNGEHKEKVLQRWEGGDSNGESYDLESDAANGWDPNEMFRYNEENYGIKSTYDSSLSLYTVPLEKGTSEQFRQREARATKLASEIESSPQYRQRVSVENDEGRSEEDKYSSVVRERDRDRDSPRDRDRDSPRDRNRDRDSPSFSSSREGKYIPLPQRARESGVVRGCLRGSSGGGSQSLRGALGSRTVGSMSALPPRSGSAHSSTDGSGQSQPRGGSSLTETSLATRGSYSGHHLHHASGFQSHHTEPRGSLHPPSTDIATSPSLHGSAVESGGASPLSVAGSTSGLPPLSGATQALPRTISAETMAAQSTGQPQSNLPSTGSSAGSPAGQEQQRVLNGGASRMSPKSQRIASRTIKPSPTGTVTSAGVARASFSPRSLKSGSSQDSPLTPPCLDNTPVSTVTSKPFGPTPTFNVDVNEIISSGGKDRTLDSPGNAIDTPKPCVKAPTEHHRNQLEELRKFGKEFRLQSSSGAVDPEPGSKDIDSGSADPKQQRESCGGSVESLPVQAVDKRQQSGLSEPQTESSADRQSPGTPAAARTPSESEERPEGLPDQVKKSTLNPNAKEFNPNKSVLPVSKQTSTPTPPRPQTLPSPSITVLPPQNQGGLYNAPYISNVYQIHMGPAVQGPQMYQYTVSAVSQGKYPRAKGSVGPQRSDQHHTASAPPMMQAATAAGPPLVAASPYPSSYIQYPQQYPGQQAVMQAIQHYQSQPMYPMLQGGNSRMMTSGGHPQTLVSSSTPQYPSADQGPPQAMYATVPQPYPHHGTPLHPHQPQPASTPTGNQQGGQHPAPSPVQHQPGLGSGQPPQQGLYHTGALTPTPPSITPGPNSQSPQSGYSQQQVYAIHTQLQHGYPGLGQLAQAHVQGALSQGHPHSHPTGSHGPPQVMLLHAPPQQGHGGPPNHPGQGGQQSGTHYTYMHQVPVQPHPTQQLSFHPPGN</sequence>
<feature type="compositionally biased region" description="Low complexity" evidence="2">
    <location>
        <begin position="477"/>
        <end position="488"/>
    </location>
</feature>
<keyword evidence="5" id="KW-1185">Reference proteome</keyword>
<feature type="compositionally biased region" description="Basic and acidic residues" evidence="2">
    <location>
        <begin position="699"/>
        <end position="713"/>
    </location>
</feature>
<evidence type="ECO:0000313" key="4">
    <source>
        <dbReference type="EMBL" id="KAK6467600.1"/>
    </source>
</evidence>
<comment type="similarity">
    <text evidence="1">Belongs to the ataxin-2 family.</text>
</comment>
<dbReference type="SMART" id="SM01272">
    <property type="entry name" value="LsmAD"/>
    <property type="match status" value="1"/>
</dbReference>
<feature type="region of interest" description="Disordered" evidence="2">
    <location>
        <begin position="464"/>
        <end position="759"/>
    </location>
</feature>
<feature type="compositionally biased region" description="Polar residues" evidence="2">
    <location>
        <begin position="875"/>
        <end position="900"/>
    </location>
</feature>
<evidence type="ECO:0000256" key="1">
    <source>
        <dbReference type="ARBA" id="ARBA00007503"/>
    </source>
</evidence>
<evidence type="ECO:0000256" key="2">
    <source>
        <dbReference type="SAM" id="MobiDB-lite"/>
    </source>
</evidence>
<proteinExistence type="inferred from homology"/>
<dbReference type="Pfam" id="PF06741">
    <property type="entry name" value="LsmAD"/>
    <property type="match status" value="1"/>
</dbReference>
<dbReference type="InterPro" id="IPR009604">
    <property type="entry name" value="LsmAD_domain"/>
</dbReference>
<feature type="region of interest" description="Disordered" evidence="2">
    <location>
        <begin position="240"/>
        <end position="452"/>
    </location>
</feature>
<dbReference type="PANTHER" id="PTHR12854">
    <property type="entry name" value="ATAXIN 2-RELATED"/>
    <property type="match status" value="1"/>
</dbReference>
<evidence type="ECO:0000259" key="3">
    <source>
        <dbReference type="SMART" id="SM01272"/>
    </source>
</evidence>
<feature type="compositionally biased region" description="Low complexity" evidence="2">
    <location>
        <begin position="1024"/>
        <end position="1040"/>
    </location>
</feature>
<feature type="compositionally biased region" description="Polar residues" evidence="2">
    <location>
        <begin position="465"/>
        <end position="476"/>
    </location>
</feature>
<accession>A0ABR0Y5A4</accession>
<protein>
    <submittedName>
        <fullName evidence="4">Ataxin-2-like protein</fullName>
    </submittedName>
</protein>
<dbReference type="InterPro" id="IPR045117">
    <property type="entry name" value="ATXN2-like"/>
</dbReference>
<feature type="compositionally biased region" description="Low complexity" evidence="2">
    <location>
        <begin position="365"/>
        <end position="376"/>
    </location>
</feature>
<name>A0ABR0Y5A4_HUSHU</name>
<comment type="caution">
    <text evidence="4">The sequence shown here is derived from an EMBL/GenBank/DDBJ whole genome shotgun (WGS) entry which is preliminary data.</text>
</comment>
<dbReference type="PANTHER" id="PTHR12854:SF8">
    <property type="entry name" value="ATAXIN-2-LIKE PROTEIN"/>
    <property type="match status" value="1"/>
</dbReference>
<dbReference type="Pfam" id="PF14438">
    <property type="entry name" value="SM-ATX"/>
    <property type="match status" value="1"/>
</dbReference>
<feature type="compositionally biased region" description="Basic and acidic residues" evidence="2">
    <location>
        <begin position="605"/>
        <end position="624"/>
    </location>
</feature>
<feature type="compositionally biased region" description="Low complexity" evidence="2">
    <location>
        <begin position="985"/>
        <end position="994"/>
    </location>
</feature>
<feature type="region of interest" description="Disordered" evidence="2">
    <location>
        <begin position="869"/>
        <end position="994"/>
    </location>
</feature>
<reference evidence="4 5" key="1">
    <citation type="submission" date="2021-05" db="EMBL/GenBank/DDBJ databases">
        <authorList>
            <person name="Zahm M."/>
            <person name="Klopp C."/>
            <person name="Cabau C."/>
            <person name="Kuhl H."/>
            <person name="Suciu R."/>
            <person name="Ciorpac M."/>
            <person name="Holostenco D."/>
            <person name="Gessner J."/>
            <person name="Wuertz S."/>
            <person name="Hohne C."/>
            <person name="Stock M."/>
            <person name="Gislard M."/>
            <person name="Lluch J."/>
            <person name="Milhes M."/>
            <person name="Lampietro C."/>
            <person name="Lopez Roques C."/>
            <person name="Donnadieu C."/>
            <person name="Du K."/>
            <person name="Schartl M."/>
            <person name="Guiguen Y."/>
        </authorList>
    </citation>
    <scope>NUCLEOTIDE SEQUENCE [LARGE SCALE GENOMIC DNA]</scope>
    <source>
        <strain evidence="4">Hh-F2</strain>
        <tissue evidence="4">Blood</tissue>
    </source>
</reference>
<feature type="region of interest" description="Disordered" evidence="2">
    <location>
        <begin position="1019"/>
        <end position="1068"/>
    </location>
</feature>
<feature type="compositionally biased region" description="Low complexity" evidence="2">
    <location>
        <begin position="13"/>
        <end position="33"/>
    </location>
</feature>
<dbReference type="InterPro" id="IPR025852">
    <property type="entry name" value="SM_dom_ATX"/>
</dbReference>
<dbReference type="EMBL" id="JAHFZB010000048">
    <property type="protein sequence ID" value="KAK6467600.1"/>
    <property type="molecule type" value="Genomic_DNA"/>
</dbReference>
<feature type="compositionally biased region" description="Basic and acidic residues" evidence="2">
    <location>
        <begin position="253"/>
        <end position="298"/>
    </location>
</feature>
<dbReference type="Proteomes" id="UP001369086">
    <property type="component" value="Unassembled WGS sequence"/>
</dbReference>
<feature type="compositionally biased region" description="Low complexity" evidence="2">
    <location>
        <begin position="335"/>
        <end position="344"/>
    </location>
</feature>
<feature type="region of interest" description="Disordered" evidence="2">
    <location>
        <begin position="169"/>
        <end position="192"/>
    </location>
</feature>
<feature type="domain" description="LsmAD" evidence="3">
    <location>
        <begin position="204"/>
        <end position="273"/>
    </location>
</feature>